<name>A0ABX5LXF5_9GAMM</name>
<dbReference type="SMART" id="SM00563">
    <property type="entry name" value="PlsC"/>
    <property type="match status" value="1"/>
</dbReference>
<dbReference type="InterPro" id="IPR002123">
    <property type="entry name" value="Plipid/glycerol_acylTrfase"/>
</dbReference>
<dbReference type="SUPFAM" id="SSF55729">
    <property type="entry name" value="Acyl-CoA N-acyltransferases (Nat)"/>
    <property type="match status" value="1"/>
</dbReference>
<dbReference type="Pfam" id="PF19576">
    <property type="entry name" value="Acyltransf_2"/>
    <property type="match status" value="1"/>
</dbReference>
<keyword evidence="2" id="KW-0444">Lipid biosynthesis</keyword>
<feature type="domain" description="Phospholipid/glycerol acyltransferase" evidence="11">
    <location>
        <begin position="82"/>
        <end position="199"/>
    </location>
</feature>
<evidence type="ECO:0000256" key="8">
    <source>
        <dbReference type="ARBA" id="ARBA00039866"/>
    </source>
</evidence>
<reference evidence="12 13" key="1">
    <citation type="submission" date="2015-03" db="EMBL/GenBank/DDBJ databases">
        <authorList>
            <person name="Krishnan R."/>
            <person name="Midha S."/>
            <person name="Patil P.B."/>
            <person name="Rameshkumar N."/>
        </authorList>
    </citation>
    <scope>NUCLEOTIDE SEQUENCE [LARGE SCALE GENOMIC DNA]</scope>
    <source>
        <strain evidence="12 13">L1E11</strain>
    </source>
</reference>
<dbReference type="PANTHER" id="PTHR37323:SF1">
    <property type="entry name" value="L-ORNITHINE N(ALPHA)-ACYLTRANSFERASE"/>
    <property type="match status" value="1"/>
</dbReference>
<comment type="similarity">
    <text evidence="6">Belongs to the acetyltransferase family. OlsB subfamily.</text>
</comment>
<organism evidence="12 13">
    <name type="scientific">Pokkaliibacter plantistimulans</name>
    <dbReference type="NCBI Taxonomy" id="1635171"/>
    <lineage>
        <taxon>Bacteria</taxon>
        <taxon>Pseudomonadati</taxon>
        <taxon>Pseudomonadota</taxon>
        <taxon>Gammaproteobacteria</taxon>
        <taxon>Oceanospirillales</taxon>
        <taxon>Balneatrichaceae</taxon>
        <taxon>Pokkaliibacter</taxon>
    </lineage>
</organism>
<dbReference type="InterPro" id="IPR045746">
    <property type="entry name" value="ACT14924-like_Acyltransf_dom"/>
</dbReference>
<keyword evidence="5 12" id="KW-0012">Acyltransferase</keyword>
<evidence type="ECO:0000313" key="13">
    <source>
        <dbReference type="Proteomes" id="UP000248090"/>
    </source>
</evidence>
<dbReference type="GO" id="GO:0016746">
    <property type="term" value="F:acyltransferase activity"/>
    <property type="evidence" value="ECO:0007669"/>
    <property type="project" value="UniProtKB-KW"/>
</dbReference>
<evidence type="ECO:0000256" key="3">
    <source>
        <dbReference type="ARBA" id="ARBA00022679"/>
    </source>
</evidence>
<dbReference type="InterPro" id="IPR016181">
    <property type="entry name" value="Acyl_CoA_acyltransferase"/>
</dbReference>
<comment type="caution">
    <text evidence="12">The sequence shown here is derived from an EMBL/GenBank/DDBJ whole genome shotgun (WGS) entry which is preliminary data.</text>
</comment>
<accession>A0ABX5LXF5</accession>
<evidence type="ECO:0000256" key="4">
    <source>
        <dbReference type="ARBA" id="ARBA00023098"/>
    </source>
</evidence>
<dbReference type="Pfam" id="PF13444">
    <property type="entry name" value="Acetyltransf_5"/>
    <property type="match status" value="1"/>
</dbReference>
<comment type="catalytic activity">
    <reaction evidence="10">
        <text>a (3R)-hydroxyacyl-[ACP] + L-ornithine = a lyso-ornithine lipid + holo-[ACP] + H(+)</text>
        <dbReference type="Rhea" id="RHEA:20633"/>
        <dbReference type="Rhea" id="RHEA-COMP:9685"/>
        <dbReference type="Rhea" id="RHEA-COMP:9945"/>
        <dbReference type="ChEBI" id="CHEBI:15378"/>
        <dbReference type="ChEBI" id="CHEBI:46911"/>
        <dbReference type="ChEBI" id="CHEBI:64479"/>
        <dbReference type="ChEBI" id="CHEBI:78827"/>
        <dbReference type="ChEBI" id="CHEBI:138482"/>
        <dbReference type="EC" id="2.3.2.30"/>
    </reaction>
    <physiologicalReaction direction="left-to-right" evidence="10">
        <dbReference type="Rhea" id="RHEA:20634"/>
    </physiologicalReaction>
</comment>
<evidence type="ECO:0000256" key="9">
    <source>
        <dbReference type="ARBA" id="ARBA00045724"/>
    </source>
</evidence>
<protein>
    <recommendedName>
        <fullName evidence="8">L-ornithine N(alpha)-acyltransferase</fullName>
        <ecNumber evidence="7">2.3.2.30</ecNumber>
    </recommendedName>
</protein>
<proteinExistence type="inferred from homology"/>
<dbReference type="SUPFAM" id="SSF69593">
    <property type="entry name" value="Glycerol-3-phosphate (1)-acyltransferase"/>
    <property type="match status" value="1"/>
</dbReference>
<evidence type="ECO:0000256" key="10">
    <source>
        <dbReference type="ARBA" id="ARBA00047785"/>
    </source>
</evidence>
<evidence type="ECO:0000256" key="5">
    <source>
        <dbReference type="ARBA" id="ARBA00023315"/>
    </source>
</evidence>
<dbReference type="CDD" id="cd07986">
    <property type="entry name" value="LPLAT_ACT14924-like"/>
    <property type="match status" value="1"/>
</dbReference>
<evidence type="ECO:0000256" key="6">
    <source>
        <dbReference type="ARBA" id="ARBA00038095"/>
    </source>
</evidence>
<evidence type="ECO:0000256" key="1">
    <source>
        <dbReference type="ARBA" id="ARBA00005189"/>
    </source>
</evidence>
<evidence type="ECO:0000256" key="7">
    <source>
        <dbReference type="ARBA" id="ARBA00039058"/>
    </source>
</evidence>
<comment type="pathway">
    <text evidence="1">Lipid metabolism.</text>
</comment>
<gene>
    <name evidence="12" type="ORF">WH50_10710</name>
</gene>
<dbReference type="EC" id="2.3.2.30" evidence="7"/>
<evidence type="ECO:0000259" key="11">
    <source>
        <dbReference type="SMART" id="SM00563"/>
    </source>
</evidence>
<dbReference type="PANTHER" id="PTHR37323">
    <property type="entry name" value="GCN5-RELATED N-ACETYLTRANSFERASE"/>
    <property type="match status" value="1"/>
</dbReference>
<dbReference type="RefSeq" id="WP_110187302.1">
    <property type="nucleotide sequence ID" value="NZ_CP177354.1"/>
</dbReference>
<comment type="function">
    <text evidence="9">Catalyzes the first step in the biosynthesis of ornithine lipids, which are phosphorus-free membrane lipids. Catalyzes the 3-hydroxyacyl-acyl carrier protein-dependent acylation of ornithine to form lyso-ornithine lipid (LOL).</text>
</comment>
<keyword evidence="13" id="KW-1185">Reference proteome</keyword>
<sequence>MLNIEQVITNKYPAFQQRAPLVRHSTLSLLRGLIHENEINRFLDQYQGLQGFEFLDKVLEYFNFSYRISHQDRSNIPATGRVVIVSNHPLGSLDGLALLQMVGSVRRDVRIVANDLLGHLTPLQSLFLPIDNMANQGHKRSIQRIVQSLMRDEAVIVFPAGEVSRASFTGIKDGKWQSGFLLFARKANAPILPVHVQGKNSMLFYGLSMAYKPFSTLMLANEMFKQRNKVLSVKVGKPIPFQQIDQLPVNNNTKAKMLKKHIYRLGRNGKPLFVTENTIAHPQDRQALKKELVEAECLGSTQDGKRIYLFSYRPDSIVMKEIGRLRELAFRQVGEGTGQRLDIDKYDRYYRHLILWDEEALEIAGAYRLGEVAQIAEQGQEIYSAELFRYRPDMQPFFEQGIELGRSFVQPRYWGRRSLDYLWQGIGAYLKCHPEIRYLFGPVSLSNSYPAAAKYLLVTFYRLYFPDRDHLAIANAPFVIPEADQRLLDTVFVGNDYDTDFAELKERLAHYAVTVPTLYKQYSEVCEPGGVRFLDFGVDPDFGYCVDGLVLVDLHRLTAKKRERYLG</sequence>
<keyword evidence="4" id="KW-0443">Lipid metabolism</keyword>
<evidence type="ECO:0000256" key="2">
    <source>
        <dbReference type="ARBA" id="ARBA00022516"/>
    </source>
</evidence>
<keyword evidence="3" id="KW-0808">Transferase</keyword>
<dbReference type="InterPro" id="IPR052351">
    <property type="entry name" value="Ornithine_N-alpha-AT"/>
</dbReference>
<dbReference type="EMBL" id="LAPT01000045">
    <property type="protein sequence ID" value="PXF31299.1"/>
    <property type="molecule type" value="Genomic_DNA"/>
</dbReference>
<dbReference type="Proteomes" id="UP000248090">
    <property type="component" value="Unassembled WGS sequence"/>
</dbReference>
<evidence type="ECO:0000313" key="12">
    <source>
        <dbReference type="EMBL" id="PXF31299.1"/>
    </source>
</evidence>